<keyword evidence="2 4" id="KW-0238">DNA-binding</keyword>
<accession>A0A4V2G2T1</accession>
<dbReference type="PANTHER" id="PTHR30055">
    <property type="entry name" value="HTH-TYPE TRANSCRIPTIONAL REGULATOR RUTR"/>
    <property type="match status" value="1"/>
</dbReference>
<dbReference type="SUPFAM" id="SSF48498">
    <property type="entry name" value="Tetracyclin repressor-like, C-terminal domain"/>
    <property type="match status" value="1"/>
</dbReference>
<dbReference type="InterPro" id="IPR009057">
    <property type="entry name" value="Homeodomain-like_sf"/>
</dbReference>
<evidence type="ECO:0000256" key="2">
    <source>
        <dbReference type="ARBA" id="ARBA00023125"/>
    </source>
</evidence>
<dbReference type="InterPro" id="IPR001647">
    <property type="entry name" value="HTH_TetR"/>
</dbReference>
<dbReference type="PRINTS" id="PR00455">
    <property type="entry name" value="HTHTETR"/>
</dbReference>
<comment type="caution">
    <text evidence="6">The sequence shown here is derived from an EMBL/GenBank/DDBJ whole genome shotgun (WGS) entry which is preliminary data.</text>
</comment>
<dbReference type="OrthoDB" id="3819648at2"/>
<evidence type="ECO:0000256" key="3">
    <source>
        <dbReference type="ARBA" id="ARBA00023163"/>
    </source>
</evidence>
<keyword evidence="3" id="KW-0804">Transcription</keyword>
<dbReference type="InterPro" id="IPR050109">
    <property type="entry name" value="HTH-type_TetR-like_transc_reg"/>
</dbReference>
<dbReference type="Pfam" id="PF13305">
    <property type="entry name" value="TetR_C_33"/>
    <property type="match status" value="1"/>
</dbReference>
<dbReference type="PANTHER" id="PTHR30055:SF234">
    <property type="entry name" value="HTH-TYPE TRANSCRIPTIONAL REGULATOR BETI"/>
    <property type="match status" value="1"/>
</dbReference>
<feature type="domain" description="HTH tetR-type" evidence="5">
    <location>
        <begin position="17"/>
        <end position="77"/>
    </location>
</feature>
<evidence type="ECO:0000256" key="4">
    <source>
        <dbReference type="PROSITE-ProRule" id="PRU00335"/>
    </source>
</evidence>
<dbReference type="GO" id="GO:0003700">
    <property type="term" value="F:DNA-binding transcription factor activity"/>
    <property type="evidence" value="ECO:0007669"/>
    <property type="project" value="TreeGrafter"/>
</dbReference>
<evidence type="ECO:0000313" key="7">
    <source>
        <dbReference type="Proteomes" id="UP000292507"/>
    </source>
</evidence>
<dbReference type="InterPro" id="IPR036271">
    <property type="entry name" value="Tet_transcr_reg_TetR-rel_C_sf"/>
</dbReference>
<keyword evidence="7" id="KW-1185">Reference proteome</keyword>
<dbReference type="GO" id="GO:0000976">
    <property type="term" value="F:transcription cis-regulatory region binding"/>
    <property type="evidence" value="ECO:0007669"/>
    <property type="project" value="TreeGrafter"/>
</dbReference>
<protein>
    <submittedName>
        <fullName evidence="6">TetR family transcriptional regulator</fullName>
    </submittedName>
</protein>
<proteinExistence type="predicted"/>
<evidence type="ECO:0000313" key="6">
    <source>
        <dbReference type="EMBL" id="RZU34356.1"/>
    </source>
</evidence>
<evidence type="ECO:0000256" key="1">
    <source>
        <dbReference type="ARBA" id="ARBA00023015"/>
    </source>
</evidence>
<dbReference type="Proteomes" id="UP000292507">
    <property type="component" value="Unassembled WGS sequence"/>
</dbReference>
<organism evidence="6 7">
    <name type="scientific">Blastococcus saxobsidens</name>
    <dbReference type="NCBI Taxonomy" id="138336"/>
    <lineage>
        <taxon>Bacteria</taxon>
        <taxon>Bacillati</taxon>
        <taxon>Actinomycetota</taxon>
        <taxon>Actinomycetes</taxon>
        <taxon>Geodermatophilales</taxon>
        <taxon>Geodermatophilaceae</taxon>
        <taxon>Blastococcus</taxon>
    </lineage>
</organism>
<keyword evidence="1" id="KW-0805">Transcription regulation</keyword>
<dbReference type="AlphaFoldDB" id="A0A4V2G2T1"/>
<dbReference type="PROSITE" id="PS50977">
    <property type="entry name" value="HTH_TETR_2"/>
    <property type="match status" value="1"/>
</dbReference>
<name>A0A4V2G2T1_9ACTN</name>
<dbReference type="Pfam" id="PF00440">
    <property type="entry name" value="TetR_N"/>
    <property type="match status" value="1"/>
</dbReference>
<gene>
    <name evidence="6" type="ORF">BKA19_4120</name>
</gene>
<feature type="DNA-binding region" description="H-T-H motif" evidence="4">
    <location>
        <begin position="40"/>
        <end position="59"/>
    </location>
</feature>
<dbReference type="InterPro" id="IPR025996">
    <property type="entry name" value="MT1864/Rv1816-like_C"/>
</dbReference>
<sequence length="214" mass="22903">MATPASPPSSRVESRRAAMRAEALDHAIALMTEEGAGALSLSEVARRLGIRGPSLYKYFPSRNALYDALFARGLAEEQAAVQAALVGVPRGTQRIRAGGEAVVRWAVEHPALAQLLHWRPVPGFQPSPQTFEPSREDMATVQEEFAEAVRLGQLSPAANGEDAVRLYTVVLSGLISQQLANQPGVTYGEGTFSRLTGTAIDLFLSAYDPPGTTM</sequence>
<dbReference type="EMBL" id="SHKV01000001">
    <property type="protein sequence ID" value="RZU34356.1"/>
    <property type="molecule type" value="Genomic_DNA"/>
</dbReference>
<dbReference type="Gene3D" id="1.10.357.10">
    <property type="entry name" value="Tetracycline Repressor, domain 2"/>
    <property type="match status" value="1"/>
</dbReference>
<dbReference type="RefSeq" id="WP_104526629.1">
    <property type="nucleotide sequence ID" value="NZ_POQT01000001.1"/>
</dbReference>
<evidence type="ECO:0000259" key="5">
    <source>
        <dbReference type="PROSITE" id="PS50977"/>
    </source>
</evidence>
<reference evidence="6 7" key="1">
    <citation type="submission" date="2019-02" db="EMBL/GenBank/DDBJ databases">
        <title>Sequencing the genomes of 1000 actinobacteria strains.</title>
        <authorList>
            <person name="Klenk H.-P."/>
        </authorList>
    </citation>
    <scope>NUCLEOTIDE SEQUENCE [LARGE SCALE GENOMIC DNA]</scope>
    <source>
        <strain evidence="6 7">DSM 44509</strain>
    </source>
</reference>
<dbReference type="SUPFAM" id="SSF46689">
    <property type="entry name" value="Homeodomain-like"/>
    <property type="match status" value="1"/>
</dbReference>